<name>A0A820C134_9BILA</name>
<proteinExistence type="predicted"/>
<evidence type="ECO:0000256" key="1">
    <source>
        <dbReference type="SAM" id="MobiDB-lite"/>
    </source>
</evidence>
<gene>
    <name evidence="2" type="ORF">KXQ929_LOCUS40056</name>
</gene>
<comment type="caution">
    <text evidence="2">The sequence shown here is derived from an EMBL/GenBank/DDBJ whole genome shotgun (WGS) entry which is preliminary data.</text>
</comment>
<organism evidence="2 3">
    <name type="scientific">Adineta steineri</name>
    <dbReference type="NCBI Taxonomy" id="433720"/>
    <lineage>
        <taxon>Eukaryota</taxon>
        <taxon>Metazoa</taxon>
        <taxon>Spiralia</taxon>
        <taxon>Gnathifera</taxon>
        <taxon>Rotifera</taxon>
        <taxon>Eurotatoria</taxon>
        <taxon>Bdelloidea</taxon>
        <taxon>Adinetida</taxon>
        <taxon>Adinetidae</taxon>
        <taxon>Adineta</taxon>
    </lineage>
</organism>
<dbReference type="Proteomes" id="UP000663868">
    <property type="component" value="Unassembled WGS sequence"/>
</dbReference>
<reference evidence="2" key="1">
    <citation type="submission" date="2021-02" db="EMBL/GenBank/DDBJ databases">
        <authorList>
            <person name="Nowell W R."/>
        </authorList>
    </citation>
    <scope>NUCLEOTIDE SEQUENCE</scope>
</reference>
<evidence type="ECO:0000313" key="3">
    <source>
        <dbReference type="Proteomes" id="UP000663868"/>
    </source>
</evidence>
<protein>
    <submittedName>
        <fullName evidence="2">Uncharacterized protein</fullName>
    </submittedName>
</protein>
<evidence type="ECO:0000313" key="2">
    <source>
        <dbReference type="EMBL" id="CAF4200157.1"/>
    </source>
</evidence>
<sequence length="25" mass="2735">EGVPTVPRRVPNGTQRALSNDIVRC</sequence>
<feature type="non-terminal residue" evidence="2">
    <location>
        <position position="1"/>
    </location>
</feature>
<feature type="region of interest" description="Disordered" evidence="1">
    <location>
        <begin position="1"/>
        <end position="25"/>
    </location>
</feature>
<accession>A0A820C134</accession>
<dbReference type="AlphaFoldDB" id="A0A820C134"/>
<dbReference type="EMBL" id="CAJOBB010008057">
    <property type="protein sequence ID" value="CAF4200157.1"/>
    <property type="molecule type" value="Genomic_DNA"/>
</dbReference>